<evidence type="ECO:0000313" key="4">
    <source>
        <dbReference type="Proteomes" id="UP000298327"/>
    </source>
</evidence>
<dbReference type="Proteomes" id="UP000298327">
    <property type="component" value="Unassembled WGS sequence"/>
</dbReference>
<feature type="compositionally biased region" description="Basic and acidic residues" evidence="1">
    <location>
        <begin position="349"/>
        <end position="358"/>
    </location>
</feature>
<feature type="compositionally biased region" description="Low complexity" evidence="1">
    <location>
        <begin position="246"/>
        <end position="260"/>
    </location>
</feature>
<dbReference type="InterPro" id="IPR011009">
    <property type="entry name" value="Kinase-like_dom_sf"/>
</dbReference>
<dbReference type="AlphaFoldDB" id="A0A4Y9YWI8"/>
<feature type="compositionally biased region" description="Basic and acidic residues" evidence="1">
    <location>
        <begin position="833"/>
        <end position="847"/>
    </location>
</feature>
<dbReference type="PROSITE" id="PS50011">
    <property type="entry name" value="PROTEIN_KINASE_DOM"/>
    <property type="match status" value="1"/>
</dbReference>
<dbReference type="Gene3D" id="1.10.510.10">
    <property type="entry name" value="Transferase(Phosphotransferase) domain 1"/>
    <property type="match status" value="1"/>
</dbReference>
<gene>
    <name evidence="3" type="ORF">EVG20_g4966</name>
</gene>
<feature type="region of interest" description="Disordered" evidence="1">
    <location>
        <begin position="802"/>
        <end position="870"/>
    </location>
</feature>
<feature type="compositionally biased region" description="Basic and acidic residues" evidence="1">
    <location>
        <begin position="11"/>
        <end position="20"/>
    </location>
</feature>
<dbReference type="Pfam" id="PF17667">
    <property type="entry name" value="Pkinase_fungal"/>
    <property type="match status" value="1"/>
</dbReference>
<name>A0A4Y9YWI8_9AGAM</name>
<protein>
    <recommendedName>
        <fullName evidence="2">Protein kinase domain-containing protein</fullName>
    </recommendedName>
</protein>
<dbReference type="GO" id="GO:0004672">
    <property type="term" value="F:protein kinase activity"/>
    <property type="evidence" value="ECO:0007669"/>
    <property type="project" value="InterPro"/>
</dbReference>
<dbReference type="InterPro" id="IPR000719">
    <property type="entry name" value="Prot_kinase_dom"/>
</dbReference>
<feature type="region of interest" description="Disordered" evidence="1">
    <location>
        <begin position="1"/>
        <end position="20"/>
    </location>
</feature>
<reference evidence="3 4" key="1">
    <citation type="submission" date="2019-02" db="EMBL/GenBank/DDBJ databases">
        <title>Genome sequencing of the rare red list fungi Dentipellis fragilis.</title>
        <authorList>
            <person name="Buettner E."/>
            <person name="Kellner H."/>
        </authorList>
    </citation>
    <scope>NUCLEOTIDE SEQUENCE [LARGE SCALE GENOMIC DNA]</scope>
    <source>
        <strain evidence="3 4">DSM 105465</strain>
    </source>
</reference>
<evidence type="ECO:0000256" key="1">
    <source>
        <dbReference type="SAM" id="MobiDB-lite"/>
    </source>
</evidence>
<dbReference type="PROSITE" id="PS00109">
    <property type="entry name" value="PROTEIN_KINASE_TYR"/>
    <property type="match status" value="1"/>
</dbReference>
<feature type="compositionally biased region" description="Polar residues" evidence="1">
    <location>
        <begin position="314"/>
        <end position="326"/>
    </location>
</feature>
<dbReference type="PANTHER" id="PTHR38248">
    <property type="entry name" value="FUNK1 6"/>
    <property type="match status" value="1"/>
</dbReference>
<keyword evidence="4" id="KW-1185">Reference proteome</keyword>
<dbReference type="InterPro" id="IPR008266">
    <property type="entry name" value="Tyr_kinase_AS"/>
</dbReference>
<evidence type="ECO:0000313" key="3">
    <source>
        <dbReference type="EMBL" id="TFY66120.1"/>
    </source>
</evidence>
<dbReference type="InterPro" id="IPR040976">
    <property type="entry name" value="Pkinase_fungal"/>
</dbReference>
<dbReference type="EMBL" id="SEOQ01000276">
    <property type="protein sequence ID" value="TFY66120.1"/>
    <property type="molecule type" value="Genomic_DNA"/>
</dbReference>
<accession>A0A4Y9YWI8</accession>
<comment type="caution">
    <text evidence="3">The sequence shown here is derived from an EMBL/GenBank/DDBJ whole genome shotgun (WGS) entry which is preliminary data.</text>
</comment>
<sequence>MQQGAAKFNRRRDVYPSDPQIRGDVEMATFWSKFDNSQSQKPATAIDYMLHMSNHSFASQNTMMFELDKAELEKRILIEKGLAQPRQSHPHTSDAPLLQWVGKTLVVNRNSVTKQCLVADVVSSAMRGSHFVLQDPQNETDSFEVPNDQFEEMVMHIMSDLQEGVSIQDFVQHIWGFDSTLLQSQQVNLSRVLEKDYARCVTGPGRCKAFCDLVEDAHNQVSQHVQLPKHHSLKLVPLMGSTPTFSDYNSQNSDDSYQSSAPSYQRPDAIVISEGVQHSDSSGRPLFKNIALCVVFKKDGTLSEEHQEEADRILSNQRSSEPTVSMGTKRKSDGRTTGQNKRAKVMTQKSDESQATEKELTRDELQLVDHTMRSLSDVGNRRFVTGIFVKDFSMTLWYFDRIGAIKSEELHFLREPNLFVLVVATLFSCDAEHLGYEPLLQHADRADWPFSSVKDSTLTLPFYSTSDSQKVETPVTFDVVDDALHVQYGLIGRGTVVLPVRLSPGSACVDFKADNSYVAKFSWQVHTRVAEDTLIRRIRRAVPPRWRHHITDLKLSLTIDHACKKLAFLPREYLKNLNGPAPEIRVLRILVSPRYRRLQDVHSLKEFKKVFVDTVRVHRVVFLKADILHRDLSIGNLMFRRDKNMRPYGTLNDWDLSEEVSSDPGDHDAIPGHRMGTVAFMAMELLADNPPIHVYRHDLESFFWILVWAALHFNLNGDQRPVNPLVYSWTEGSWDTMASAKREVLGPKFLDYISAITPAFRLLINEWIWPLRKLFFDYEDARRTRERRALRDLDPSLRVTGNKVEERKTDGDEYDGGFTDDEDDDFSSEDEVSGTREDQARKSRTPKDLNSLQNAGKLKLDLPPWNQDTADGTVTYEKFMEALGVSSELKLN</sequence>
<proteinExistence type="predicted"/>
<dbReference type="SUPFAM" id="SSF56112">
    <property type="entry name" value="Protein kinase-like (PK-like)"/>
    <property type="match status" value="1"/>
</dbReference>
<evidence type="ECO:0000259" key="2">
    <source>
        <dbReference type="PROSITE" id="PS50011"/>
    </source>
</evidence>
<dbReference type="OrthoDB" id="5569250at2759"/>
<dbReference type="PANTHER" id="PTHR38248:SF2">
    <property type="entry name" value="FUNK1 11"/>
    <property type="match status" value="1"/>
</dbReference>
<dbReference type="GO" id="GO:0005524">
    <property type="term" value="F:ATP binding"/>
    <property type="evidence" value="ECO:0007669"/>
    <property type="project" value="InterPro"/>
</dbReference>
<organism evidence="3 4">
    <name type="scientific">Dentipellis fragilis</name>
    <dbReference type="NCBI Taxonomy" id="205917"/>
    <lineage>
        <taxon>Eukaryota</taxon>
        <taxon>Fungi</taxon>
        <taxon>Dikarya</taxon>
        <taxon>Basidiomycota</taxon>
        <taxon>Agaricomycotina</taxon>
        <taxon>Agaricomycetes</taxon>
        <taxon>Russulales</taxon>
        <taxon>Hericiaceae</taxon>
        <taxon>Dentipellis</taxon>
    </lineage>
</organism>
<feature type="domain" description="Protein kinase" evidence="2">
    <location>
        <begin position="482"/>
        <end position="797"/>
    </location>
</feature>
<feature type="region of interest" description="Disordered" evidence="1">
    <location>
        <begin position="245"/>
        <end position="264"/>
    </location>
</feature>
<feature type="compositionally biased region" description="Acidic residues" evidence="1">
    <location>
        <begin position="812"/>
        <end position="832"/>
    </location>
</feature>
<feature type="region of interest" description="Disordered" evidence="1">
    <location>
        <begin position="306"/>
        <end position="358"/>
    </location>
</feature>